<dbReference type="GO" id="GO:0043937">
    <property type="term" value="P:regulation of sporulation"/>
    <property type="evidence" value="ECO:0007669"/>
    <property type="project" value="InterPro"/>
</dbReference>
<proteinExistence type="predicted"/>
<dbReference type="Pfam" id="PF09388">
    <property type="entry name" value="SpoOE-like"/>
    <property type="match status" value="1"/>
</dbReference>
<protein>
    <recommendedName>
        <fullName evidence="3">Aspartyl-phosphate phosphatase Spo0E family protein</fullName>
    </recommendedName>
</protein>
<accession>A0A081P5I0</accession>
<reference evidence="1 2" key="1">
    <citation type="submission" date="2014-06" db="EMBL/GenBank/DDBJ databases">
        <title>Draft genome sequence of Paenibacillus sp. MSt1.</title>
        <authorList>
            <person name="Aw Y.K."/>
            <person name="Ong K.S."/>
            <person name="Gan H.M."/>
            <person name="Lee S.M."/>
        </authorList>
    </citation>
    <scope>NUCLEOTIDE SEQUENCE [LARGE SCALE GENOMIC DNA]</scope>
    <source>
        <strain evidence="1 2">MSt1</strain>
    </source>
</reference>
<dbReference type="AlphaFoldDB" id="A0A081P5I0"/>
<dbReference type="GO" id="GO:0046983">
    <property type="term" value="F:protein dimerization activity"/>
    <property type="evidence" value="ECO:0007669"/>
    <property type="project" value="InterPro"/>
</dbReference>
<dbReference type="InterPro" id="IPR037208">
    <property type="entry name" value="Spo0E-like_sf"/>
</dbReference>
<evidence type="ECO:0000313" key="2">
    <source>
        <dbReference type="Proteomes" id="UP000028123"/>
    </source>
</evidence>
<comment type="caution">
    <text evidence="1">The sequence shown here is derived from an EMBL/GenBank/DDBJ whole genome shotgun (WGS) entry which is preliminary data.</text>
</comment>
<dbReference type="Proteomes" id="UP000028123">
    <property type="component" value="Unassembled WGS sequence"/>
</dbReference>
<dbReference type="EMBL" id="JNVM01000008">
    <property type="protein sequence ID" value="KEQ25953.1"/>
    <property type="molecule type" value="Genomic_DNA"/>
</dbReference>
<organism evidence="1 2">
    <name type="scientific">Paenibacillus tyrfis</name>
    <dbReference type="NCBI Taxonomy" id="1501230"/>
    <lineage>
        <taxon>Bacteria</taxon>
        <taxon>Bacillati</taxon>
        <taxon>Bacillota</taxon>
        <taxon>Bacilli</taxon>
        <taxon>Bacillales</taxon>
        <taxon>Paenibacillaceae</taxon>
        <taxon>Paenibacillus</taxon>
    </lineage>
</organism>
<evidence type="ECO:0008006" key="3">
    <source>
        <dbReference type="Google" id="ProtNLM"/>
    </source>
</evidence>
<dbReference type="SUPFAM" id="SSF140500">
    <property type="entry name" value="BAS1536-like"/>
    <property type="match status" value="1"/>
</dbReference>
<name>A0A081P5I0_9BACL</name>
<gene>
    <name evidence="1" type="ORF">ET33_35775</name>
</gene>
<keyword evidence="2" id="KW-1185">Reference proteome</keyword>
<dbReference type="InterPro" id="IPR036638">
    <property type="entry name" value="HLH_DNA-bd_sf"/>
</dbReference>
<dbReference type="Gene3D" id="4.10.280.10">
    <property type="entry name" value="Helix-loop-helix DNA-binding domain"/>
    <property type="match status" value="1"/>
</dbReference>
<dbReference type="InterPro" id="IPR018540">
    <property type="entry name" value="Spo0E-like"/>
</dbReference>
<dbReference type="OrthoDB" id="2631065at2"/>
<sequence length="73" mass="8060">MTMLANGKEACVTLGLNNLDDGALLNAMKNIRNQMKEAVQQGEGLTSEYVVQLSQQLDTYVLVAQIRKMRCVS</sequence>
<evidence type="ECO:0000313" key="1">
    <source>
        <dbReference type="EMBL" id="KEQ25953.1"/>
    </source>
</evidence>